<sequence length="235" mass="26817">MKSKKAEEVVEELRAKKPDSAGHCEIELVDTYSDETIDRFTSGDLASIHNTFRQHFLVLIKYRTATSTEQLPNRDNVVDTYKIPDWLQNVAQDFESVRLRTGEGDNNYSHKYFTLDDGKKEVVDDVNICQLKTIIDKSKAQLPVTRSIRRKLGVEFDSFESIILADKKRLQGVNGIGEAISDKIYSRYSDQVREYVASDEYSDETTLPLIEDQDGVLRLPEEFEADSLTPKTPSL</sequence>
<reference evidence="1 2" key="1">
    <citation type="journal article" date="2019" name="Int. J. Syst. Evol. Microbiol.">
        <title>The Global Catalogue of Microorganisms (GCM) 10K type strain sequencing project: providing services to taxonomists for standard genome sequencing and annotation.</title>
        <authorList>
            <consortium name="The Broad Institute Genomics Platform"/>
            <consortium name="The Broad Institute Genome Sequencing Center for Infectious Disease"/>
            <person name="Wu L."/>
            <person name="Ma J."/>
        </authorList>
    </citation>
    <scope>NUCLEOTIDE SEQUENCE [LARGE SCALE GENOMIC DNA]</scope>
    <source>
        <strain evidence="1 2">CGMCC 1.10593</strain>
    </source>
</reference>
<proteinExistence type="predicted"/>
<name>A0ABD6DCD6_9EURY</name>
<evidence type="ECO:0000313" key="2">
    <source>
        <dbReference type="Proteomes" id="UP001597052"/>
    </source>
</evidence>
<gene>
    <name evidence="1" type="ORF">ACFSBW_16670</name>
</gene>
<evidence type="ECO:0000313" key="1">
    <source>
        <dbReference type="EMBL" id="MFD1643510.1"/>
    </source>
</evidence>
<protein>
    <submittedName>
        <fullName evidence="1">Uncharacterized protein</fullName>
    </submittedName>
</protein>
<organism evidence="1 2">
    <name type="scientific">Halohasta litorea</name>
    <dbReference type="NCBI Taxonomy" id="869891"/>
    <lineage>
        <taxon>Archaea</taxon>
        <taxon>Methanobacteriati</taxon>
        <taxon>Methanobacteriota</taxon>
        <taxon>Stenosarchaea group</taxon>
        <taxon>Halobacteria</taxon>
        <taxon>Halobacteriales</taxon>
        <taxon>Haloferacaceae</taxon>
        <taxon>Halohasta</taxon>
    </lineage>
</organism>
<keyword evidence="2" id="KW-1185">Reference proteome</keyword>
<dbReference type="SUPFAM" id="SSF47781">
    <property type="entry name" value="RuvA domain 2-like"/>
    <property type="match status" value="1"/>
</dbReference>
<comment type="caution">
    <text evidence="1">The sequence shown here is derived from an EMBL/GenBank/DDBJ whole genome shotgun (WGS) entry which is preliminary data.</text>
</comment>
<dbReference type="RefSeq" id="WP_256397096.1">
    <property type="nucleotide sequence ID" value="NZ_JANHDJ010000006.1"/>
</dbReference>
<accession>A0ABD6DCD6</accession>
<dbReference type="Proteomes" id="UP001597052">
    <property type="component" value="Unassembled WGS sequence"/>
</dbReference>
<dbReference type="AlphaFoldDB" id="A0ABD6DCD6"/>
<dbReference type="InterPro" id="IPR010994">
    <property type="entry name" value="RuvA_2-like"/>
</dbReference>
<dbReference type="EMBL" id="JBHUDM010000005">
    <property type="protein sequence ID" value="MFD1643510.1"/>
    <property type="molecule type" value="Genomic_DNA"/>
</dbReference>